<organism evidence="1 2">
    <name type="scientific">Hemibagrus wyckioides</name>
    <dbReference type="NCBI Taxonomy" id="337641"/>
    <lineage>
        <taxon>Eukaryota</taxon>
        <taxon>Metazoa</taxon>
        <taxon>Chordata</taxon>
        <taxon>Craniata</taxon>
        <taxon>Vertebrata</taxon>
        <taxon>Euteleostomi</taxon>
        <taxon>Actinopterygii</taxon>
        <taxon>Neopterygii</taxon>
        <taxon>Teleostei</taxon>
        <taxon>Ostariophysi</taxon>
        <taxon>Siluriformes</taxon>
        <taxon>Bagridae</taxon>
        <taxon>Hemibagrus</taxon>
    </lineage>
</organism>
<comment type="caution">
    <text evidence="1">The sequence shown here is derived from an EMBL/GenBank/DDBJ whole genome shotgun (WGS) entry which is preliminary data.</text>
</comment>
<proteinExistence type="predicted"/>
<dbReference type="EMBL" id="JAHKSW010000024">
    <property type="protein sequence ID" value="KAG7317169.1"/>
    <property type="molecule type" value="Genomic_DNA"/>
</dbReference>
<evidence type="ECO:0000313" key="2">
    <source>
        <dbReference type="Proteomes" id="UP000824219"/>
    </source>
</evidence>
<gene>
    <name evidence="1" type="ORF">KOW79_019467</name>
</gene>
<evidence type="ECO:0000313" key="1">
    <source>
        <dbReference type="EMBL" id="KAG7317169.1"/>
    </source>
</evidence>
<protein>
    <submittedName>
        <fullName evidence="1">Uncharacterized protein</fullName>
    </submittedName>
</protein>
<dbReference type="AlphaFoldDB" id="A0A9D3N760"/>
<accession>A0A9D3N760</accession>
<dbReference type="Proteomes" id="UP000824219">
    <property type="component" value="Linkage Group LG24"/>
</dbReference>
<reference evidence="1 2" key="1">
    <citation type="submission" date="2021-06" db="EMBL/GenBank/DDBJ databases">
        <title>Chromosome-level genome assembly of the red-tail catfish (Hemibagrus wyckioides).</title>
        <authorList>
            <person name="Shao F."/>
        </authorList>
    </citation>
    <scope>NUCLEOTIDE SEQUENCE [LARGE SCALE GENOMIC DNA]</scope>
    <source>
        <strain evidence="1">EC202008001</strain>
        <tissue evidence="1">Blood</tissue>
    </source>
</reference>
<sequence length="132" mass="14455">MACSLCSNSSQRCSIGLRSGLCAGQSSSSTPNSLIHDFMDLALCTGVQSCWNRKGSSPNSSHKVWSRKLSKMSWYAEALRVPFTGTKGPSPTPEKQHLNLEGCPKNFFNIVYHDVKNIFKSLTPNSETGIIQ</sequence>
<dbReference type="OrthoDB" id="9960314at2759"/>
<name>A0A9D3N760_9TELE</name>
<keyword evidence="2" id="KW-1185">Reference proteome</keyword>